<evidence type="ECO:0000256" key="1">
    <source>
        <dbReference type="ARBA" id="ARBA00004141"/>
    </source>
</evidence>
<evidence type="ECO:0000256" key="3">
    <source>
        <dbReference type="ARBA" id="ARBA00006084"/>
    </source>
</evidence>
<keyword evidence="6 11" id="KW-0592">Phosphate transport</keyword>
<sequence>MEQAMILGTIFEMLGAITVGARTAETIKNGIIPNAAFRDNAGVQMLAFTCALAAASSWVMWCTRHSAHVSSTYSLISAVAGVGVATVGASQVQWGWNHGKGLGAILAGLFLASLFAAGFSTAIFLLIKMVVHARTNPARWAVYTSPFFFLIAGTVCTLSIVYKGSPNLGLARKPSWYIAAVTMGTGGGLAVLSATFFVPYLHAKIIKKDHGIRWWMHVYGPLLFRRPAPADSQHANVPNYAVVQEEVEEGEGGEQGEGKNEEGCVERELTGNPERQAGVIKANQASYQGMMTRGERKYNERLMKKSGPLGWAMRTLRENPMGAGQLYELHNVKALVKRIPAMIVCSALYGLNYDIHAAQTGVAGTLEGKRMRRVYSHAKKYSNEVEYTYSFVQILTACTASFAHGANDIGNSVGPWAFIFSAWHTGNAAAAKAPVPVWQLAVLAITISVGLTTYGYNIMKVMGNKITFHSPSRGCSMEMGAAITVLVFSQHSLPVSTSMCITGATVGVGLCNGTWKAVNFQRVGLLLLMQLGVVPSPSYPLESTKLLLAPISASASSESSTPRSERPQSDETMSVIQQHTSATLGDAWRTINIDALTEESSQNFDTSTLHPPQPEISEADVRQLSTQVRGHLRNGDAESALKGCLVSPVYNGTDGAKEAHLTTIIEVLQSIKASDMTPLLKGIYASPGGSELLDVLMKYM</sequence>
<dbReference type="EMBL" id="LGSR01000006">
    <property type="protein sequence ID" value="KOS22066.1"/>
    <property type="molecule type" value="Genomic_DNA"/>
</dbReference>
<accession>A0A0M8MYU5</accession>
<keyword evidence="5" id="KW-0963">Cytoplasm</keyword>
<comment type="similarity">
    <text evidence="11">Belongs to the inorganic phosphate transporter (PiT) (TC 2.A.20) family.</text>
</comment>
<dbReference type="PANTHER" id="PTHR11101:SF57">
    <property type="entry name" value="PHOSPHATE TRANSPORTER"/>
    <property type="match status" value="1"/>
</dbReference>
<evidence type="ECO:0000256" key="6">
    <source>
        <dbReference type="ARBA" id="ARBA00022592"/>
    </source>
</evidence>
<evidence type="ECO:0000256" key="9">
    <source>
        <dbReference type="ARBA" id="ARBA00023136"/>
    </source>
</evidence>
<dbReference type="OrthoDB" id="260807at2759"/>
<name>A0A0M8MYU5_ESCWE</name>
<dbReference type="Pfam" id="PF04699">
    <property type="entry name" value="P16-Arc"/>
    <property type="match status" value="1"/>
</dbReference>
<evidence type="ECO:0000256" key="7">
    <source>
        <dbReference type="ARBA" id="ARBA00022692"/>
    </source>
</evidence>
<evidence type="ECO:0000313" key="13">
    <source>
        <dbReference type="EMBL" id="KOS22066.1"/>
    </source>
</evidence>
<feature type="compositionally biased region" description="Low complexity" evidence="12">
    <location>
        <begin position="552"/>
        <end position="562"/>
    </location>
</feature>
<evidence type="ECO:0000313" key="14">
    <source>
        <dbReference type="Proteomes" id="UP000053831"/>
    </source>
</evidence>
<evidence type="ECO:0000256" key="4">
    <source>
        <dbReference type="ARBA" id="ARBA00022448"/>
    </source>
</evidence>
<comment type="function">
    <text evidence="11">Sodium-phosphate symporter.</text>
</comment>
<dbReference type="PANTHER" id="PTHR11101">
    <property type="entry name" value="PHOSPHATE TRANSPORTER"/>
    <property type="match status" value="1"/>
</dbReference>
<dbReference type="SUPFAM" id="SSF69103">
    <property type="entry name" value="Arp2/3 complex 16 kDa subunit ARPC5"/>
    <property type="match status" value="1"/>
</dbReference>
<evidence type="ECO:0000256" key="12">
    <source>
        <dbReference type="SAM" id="MobiDB-lite"/>
    </source>
</evidence>
<dbReference type="GO" id="GO:0005315">
    <property type="term" value="F:phosphate transmembrane transporter activity"/>
    <property type="evidence" value="ECO:0007669"/>
    <property type="project" value="InterPro"/>
</dbReference>
<gene>
    <name evidence="13" type="ORF">ESCO_001943</name>
</gene>
<protein>
    <recommendedName>
        <fullName evidence="11">Phosphate transporter</fullName>
    </recommendedName>
</protein>
<dbReference type="GO" id="GO:0030833">
    <property type="term" value="P:regulation of actin filament polymerization"/>
    <property type="evidence" value="ECO:0007669"/>
    <property type="project" value="InterPro"/>
</dbReference>
<feature type="transmembrane region" description="Helical" evidence="11">
    <location>
        <begin position="140"/>
        <end position="162"/>
    </location>
</feature>
<organism evidence="13 14">
    <name type="scientific">Escovopsis weberi</name>
    <dbReference type="NCBI Taxonomy" id="150374"/>
    <lineage>
        <taxon>Eukaryota</taxon>
        <taxon>Fungi</taxon>
        <taxon>Dikarya</taxon>
        <taxon>Ascomycota</taxon>
        <taxon>Pezizomycotina</taxon>
        <taxon>Sordariomycetes</taxon>
        <taxon>Hypocreomycetidae</taxon>
        <taxon>Hypocreales</taxon>
        <taxon>Hypocreaceae</taxon>
        <taxon>Escovopsis</taxon>
    </lineage>
</organism>
<keyword evidence="7 11" id="KW-0812">Transmembrane</keyword>
<reference evidence="13 14" key="1">
    <citation type="submission" date="2015-07" db="EMBL/GenBank/DDBJ databases">
        <title>The genome of the fungus Escovopsis weberi, a specialized disease agent of ant agriculture.</title>
        <authorList>
            <person name="de Man T.J."/>
            <person name="Stajich J.E."/>
            <person name="Kubicek C.P."/>
            <person name="Chenthamara K."/>
            <person name="Atanasova L."/>
            <person name="Druzhinina I.S."/>
            <person name="Birnbaum S."/>
            <person name="Barribeau S.M."/>
            <person name="Teiling C."/>
            <person name="Suen G."/>
            <person name="Currie C."/>
            <person name="Gerardo N.M."/>
        </authorList>
    </citation>
    <scope>NUCLEOTIDE SEQUENCE [LARGE SCALE GENOMIC DNA]</scope>
</reference>
<dbReference type="Pfam" id="PF01384">
    <property type="entry name" value="PHO4"/>
    <property type="match status" value="1"/>
</dbReference>
<feature type="transmembrane region" description="Helical" evidence="11">
    <location>
        <begin position="41"/>
        <end position="61"/>
    </location>
</feature>
<dbReference type="AlphaFoldDB" id="A0A0M8MYU5"/>
<dbReference type="GO" id="GO:0035435">
    <property type="term" value="P:phosphate ion transmembrane transport"/>
    <property type="evidence" value="ECO:0007669"/>
    <property type="project" value="TreeGrafter"/>
</dbReference>
<evidence type="ECO:0000256" key="10">
    <source>
        <dbReference type="ARBA" id="ARBA00023212"/>
    </source>
</evidence>
<evidence type="ECO:0000256" key="11">
    <source>
        <dbReference type="RuleBase" id="RU363058"/>
    </source>
</evidence>
<feature type="transmembrane region" description="Helical" evidence="11">
    <location>
        <begin position="174"/>
        <end position="198"/>
    </location>
</feature>
<comment type="caution">
    <text evidence="13">The sequence shown here is derived from an EMBL/GenBank/DDBJ whole genome shotgun (WGS) entry which is preliminary data.</text>
</comment>
<comment type="similarity">
    <text evidence="3">Belongs to the ARPC5 family.</text>
</comment>
<dbReference type="InterPro" id="IPR036743">
    <property type="entry name" value="ARPC5_sf"/>
</dbReference>
<dbReference type="InterPro" id="IPR001204">
    <property type="entry name" value="Phos_transporter"/>
</dbReference>
<keyword evidence="8 11" id="KW-1133">Transmembrane helix</keyword>
<dbReference type="STRING" id="150374.A0A0M8MYU5"/>
<keyword evidence="4 11" id="KW-0813">Transport</keyword>
<feature type="transmembrane region" description="Helical" evidence="11">
    <location>
        <begin position="73"/>
        <end position="96"/>
    </location>
</feature>
<evidence type="ECO:0000256" key="8">
    <source>
        <dbReference type="ARBA" id="ARBA00022989"/>
    </source>
</evidence>
<keyword evidence="14" id="KW-1185">Reference proteome</keyword>
<dbReference type="InterPro" id="IPR006789">
    <property type="entry name" value="ARPC5"/>
</dbReference>
<evidence type="ECO:0000256" key="5">
    <source>
        <dbReference type="ARBA" id="ARBA00022490"/>
    </source>
</evidence>
<dbReference type="GO" id="GO:0034314">
    <property type="term" value="P:Arp2/3 complex-mediated actin nucleation"/>
    <property type="evidence" value="ECO:0007669"/>
    <property type="project" value="InterPro"/>
</dbReference>
<evidence type="ECO:0000256" key="2">
    <source>
        <dbReference type="ARBA" id="ARBA00004245"/>
    </source>
</evidence>
<keyword evidence="10" id="KW-0206">Cytoskeleton</keyword>
<dbReference type="GO" id="GO:0005885">
    <property type="term" value="C:Arp2/3 protein complex"/>
    <property type="evidence" value="ECO:0007669"/>
    <property type="project" value="InterPro"/>
</dbReference>
<proteinExistence type="inferred from homology"/>
<dbReference type="GO" id="GO:0016020">
    <property type="term" value="C:membrane"/>
    <property type="evidence" value="ECO:0007669"/>
    <property type="project" value="UniProtKB-SubCell"/>
</dbReference>
<feature type="transmembrane region" description="Helical" evidence="11">
    <location>
        <begin position="102"/>
        <end position="128"/>
    </location>
</feature>
<keyword evidence="9 11" id="KW-0472">Membrane</keyword>
<dbReference type="Proteomes" id="UP000053831">
    <property type="component" value="Unassembled WGS sequence"/>
</dbReference>
<feature type="region of interest" description="Disordered" evidence="12">
    <location>
        <begin position="552"/>
        <end position="574"/>
    </location>
</feature>
<comment type="subcellular location">
    <subcellularLocation>
        <location evidence="2">Cytoplasm</location>
        <location evidence="2">Cytoskeleton</location>
    </subcellularLocation>
    <subcellularLocation>
        <location evidence="1 11">Membrane</location>
        <topology evidence="1 11">Multi-pass membrane protein</topology>
    </subcellularLocation>
</comment>
<dbReference type="Gene3D" id="1.25.40.190">
    <property type="entry name" value="Actin-related protein 2/3 complex subunit 5"/>
    <property type="match status" value="1"/>
</dbReference>